<evidence type="ECO:0008006" key="3">
    <source>
        <dbReference type="Google" id="ProtNLM"/>
    </source>
</evidence>
<keyword evidence="2" id="KW-1185">Reference proteome</keyword>
<accession>A0A452HSE6</accession>
<dbReference type="Ensembl" id="ENSGAGT00000020459.1">
    <property type="protein sequence ID" value="ENSGAGP00000017936.1"/>
    <property type="gene ID" value="ENSGAGG00000013299.1"/>
</dbReference>
<dbReference type="InterPro" id="IPR036526">
    <property type="entry name" value="C-N_Hydrolase_sf"/>
</dbReference>
<reference evidence="1" key="3">
    <citation type="submission" date="2025-09" db="UniProtKB">
        <authorList>
            <consortium name="Ensembl"/>
        </authorList>
    </citation>
    <scope>IDENTIFICATION</scope>
</reference>
<dbReference type="PANTHER" id="PTHR10609:SF27">
    <property type="entry name" value="CN HYDROLASE DOMAIN-CONTAINING PROTEIN-RELATED"/>
    <property type="match status" value="1"/>
</dbReference>
<dbReference type="GO" id="GO:0015939">
    <property type="term" value="P:pantothenate metabolic process"/>
    <property type="evidence" value="ECO:0007669"/>
    <property type="project" value="TreeGrafter"/>
</dbReference>
<dbReference type="PANTHER" id="PTHR10609">
    <property type="entry name" value="BIOTINIDASE-RELATED"/>
    <property type="match status" value="1"/>
</dbReference>
<dbReference type="Proteomes" id="UP000291020">
    <property type="component" value="Unassembled WGS sequence"/>
</dbReference>
<organism evidence="1 2">
    <name type="scientific">Gopherus agassizii</name>
    <name type="common">Agassiz's desert tortoise</name>
    <dbReference type="NCBI Taxonomy" id="38772"/>
    <lineage>
        <taxon>Eukaryota</taxon>
        <taxon>Metazoa</taxon>
        <taxon>Chordata</taxon>
        <taxon>Craniata</taxon>
        <taxon>Vertebrata</taxon>
        <taxon>Euteleostomi</taxon>
        <taxon>Archelosauria</taxon>
        <taxon>Testudinata</taxon>
        <taxon>Testudines</taxon>
        <taxon>Cryptodira</taxon>
        <taxon>Durocryptodira</taxon>
        <taxon>Testudinoidea</taxon>
        <taxon>Testudinidae</taxon>
        <taxon>Gopherus</taxon>
    </lineage>
</organism>
<dbReference type="AlphaFoldDB" id="A0A452HSE6"/>
<name>A0A452HSE6_9SAUR</name>
<evidence type="ECO:0000313" key="2">
    <source>
        <dbReference type="Proteomes" id="UP000291020"/>
    </source>
</evidence>
<evidence type="ECO:0000313" key="1">
    <source>
        <dbReference type="Ensembl" id="ENSGAGP00000017936.1"/>
    </source>
</evidence>
<proteinExistence type="predicted"/>
<dbReference type="GO" id="GO:0017159">
    <property type="term" value="F:pantetheine hydrolase activity"/>
    <property type="evidence" value="ECO:0007669"/>
    <property type="project" value="TreeGrafter"/>
</dbReference>
<dbReference type="Gene3D" id="3.60.110.10">
    <property type="entry name" value="Carbon-nitrogen hydrolase"/>
    <property type="match status" value="1"/>
</dbReference>
<reference evidence="1" key="2">
    <citation type="submission" date="2025-08" db="UniProtKB">
        <authorList>
            <consortium name="Ensembl"/>
        </authorList>
    </citation>
    <scope>IDENTIFICATION</scope>
</reference>
<dbReference type="STRING" id="38772.ENSGAGP00000017936"/>
<reference evidence="2" key="1">
    <citation type="journal article" date="2017" name="PLoS ONE">
        <title>The Agassiz's desert tortoise genome provides a resource for the conservation of a threatened species.</title>
        <authorList>
            <person name="Tollis M."/>
            <person name="DeNardo D.F."/>
            <person name="Cornelius J.A."/>
            <person name="Dolby G.A."/>
            <person name="Edwards T."/>
            <person name="Henen B.T."/>
            <person name="Karl A.E."/>
            <person name="Murphy R.W."/>
            <person name="Kusumi K."/>
        </authorList>
    </citation>
    <scope>NUCLEOTIDE SEQUENCE [LARGE SCALE GENOMIC DNA]</scope>
</reference>
<dbReference type="InterPro" id="IPR040154">
    <property type="entry name" value="Biotinidase/VNN"/>
</dbReference>
<protein>
    <recommendedName>
        <fullName evidence="3">CN hydrolase domain-containing protein</fullName>
    </recommendedName>
</protein>
<sequence length="144" mass="15610">MWTELAPGFVAGFGSQVGVFCCWGGSFILPVLKACILDSYIAAVYEHLIILSEGTKIPVSPEDALMLMNKNMDVLKGAIRTAALQGACIIVPPEDGIYSWVFARETVYSYLEDFPDPQVTGFHVETLKDIVCSTKRGNGMVGEG</sequence>